<accession>A0A1I7ZM78</accession>
<proteinExistence type="predicted"/>
<reference evidence="2" key="1">
    <citation type="submission" date="2016-11" db="UniProtKB">
        <authorList>
            <consortium name="WormBaseParasite"/>
        </authorList>
    </citation>
    <scope>IDENTIFICATION</scope>
</reference>
<evidence type="ECO:0000313" key="2">
    <source>
        <dbReference type="WBParaSite" id="L893_g27583.t1"/>
    </source>
</evidence>
<protein>
    <submittedName>
        <fullName evidence="2">Pectate lyase</fullName>
    </submittedName>
</protein>
<sequence length="78" mass="8252">MLSSSALAVDDVLWTGTGSFKVSPVSKYISRPGGSSDGHGLLFDRRISLKSPSITENLKDPTGLVDAPIGDHRQIIAD</sequence>
<dbReference type="WBParaSite" id="L893_g27583.t1">
    <property type="protein sequence ID" value="L893_g27583.t1"/>
    <property type="gene ID" value="L893_g27583"/>
</dbReference>
<dbReference type="Proteomes" id="UP000095287">
    <property type="component" value="Unplaced"/>
</dbReference>
<organism evidence="1 2">
    <name type="scientific">Steinernema glaseri</name>
    <dbReference type="NCBI Taxonomy" id="37863"/>
    <lineage>
        <taxon>Eukaryota</taxon>
        <taxon>Metazoa</taxon>
        <taxon>Ecdysozoa</taxon>
        <taxon>Nematoda</taxon>
        <taxon>Chromadorea</taxon>
        <taxon>Rhabditida</taxon>
        <taxon>Tylenchina</taxon>
        <taxon>Panagrolaimomorpha</taxon>
        <taxon>Strongyloidoidea</taxon>
        <taxon>Steinernematidae</taxon>
        <taxon>Steinernema</taxon>
    </lineage>
</organism>
<evidence type="ECO:0000313" key="1">
    <source>
        <dbReference type="Proteomes" id="UP000095287"/>
    </source>
</evidence>
<name>A0A1I7ZM78_9BILA</name>
<dbReference type="AlphaFoldDB" id="A0A1I7ZM78"/>
<keyword evidence="1" id="KW-1185">Reference proteome</keyword>